<dbReference type="InterPro" id="IPR011009">
    <property type="entry name" value="Kinase-like_dom_sf"/>
</dbReference>
<gene>
    <name evidence="1" type="ORF">HINF_LOCUS15499</name>
</gene>
<dbReference type="SUPFAM" id="SSF56112">
    <property type="entry name" value="Protein kinase-like (PK-like)"/>
    <property type="match status" value="1"/>
</dbReference>
<evidence type="ECO:0000313" key="1">
    <source>
        <dbReference type="EMBL" id="CAL5997953.1"/>
    </source>
</evidence>
<keyword evidence="2" id="KW-1185">Reference proteome</keyword>
<sequence>MYRRLEEFNGMEGNTEVFGEDPDVRNLLEGLLKADPNQRMAAEQALECTWFDHE</sequence>
<organism evidence="1 2">
    <name type="scientific">Hexamita inflata</name>
    <dbReference type="NCBI Taxonomy" id="28002"/>
    <lineage>
        <taxon>Eukaryota</taxon>
        <taxon>Metamonada</taxon>
        <taxon>Diplomonadida</taxon>
        <taxon>Hexamitidae</taxon>
        <taxon>Hexamitinae</taxon>
        <taxon>Hexamita</taxon>
    </lineage>
</organism>
<dbReference type="Proteomes" id="UP001642409">
    <property type="component" value="Unassembled WGS sequence"/>
</dbReference>
<dbReference type="EMBL" id="CAXDID020000037">
    <property type="protein sequence ID" value="CAL5997953.1"/>
    <property type="molecule type" value="Genomic_DNA"/>
</dbReference>
<reference evidence="1 2" key="1">
    <citation type="submission" date="2024-07" db="EMBL/GenBank/DDBJ databases">
        <authorList>
            <person name="Akdeniz Z."/>
        </authorList>
    </citation>
    <scope>NUCLEOTIDE SEQUENCE [LARGE SCALE GENOMIC DNA]</scope>
</reference>
<comment type="caution">
    <text evidence="1">The sequence shown here is derived from an EMBL/GenBank/DDBJ whole genome shotgun (WGS) entry which is preliminary data.</text>
</comment>
<dbReference type="Gene3D" id="1.10.510.10">
    <property type="entry name" value="Transferase(Phosphotransferase) domain 1"/>
    <property type="match status" value="1"/>
</dbReference>
<proteinExistence type="predicted"/>
<evidence type="ECO:0000313" key="2">
    <source>
        <dbReference type="Proteomes" id="UP001642409"/>
    </source>
</evidence>
<accession>A0ABP1HR75</accession>
<protein>
    <submittedName>
        <fullName evidence="1">Protein_kinase-like domain superfamily</fullName>
    </submittedName>
</protein>
<name>A0ABP1HR75_9EUKA</name>